<keyword evidence="3" id="KW-1185">Reference proteome</keyword>
<dbReference type="EMBL" id="JALLPJ020000600">
    <property type="protein sequence ID" value="KAL3787673.1"/>
    <property type="molecule type" value="Genomic_DNA"/>
</dbReference>
<dbReference type="PANTHER" id="PTHR35309:SF4">
    <property type="entry name" value="TOCOPHEROL CYCLASE"/>
    <property type="match status" value="1"/>
</dbReference>
<proteinExistence type="predicted"/>
<comment type="caution">
    <text evidence="2">The sequence shown here is derived from an EMBL/GenBank/DDBJ whole genome shotgun (WGS) entry which is preliminary data.</text>
</comment>
<protein>
    <submittedName>
        <fullName evidence="2">Uncharacterized protein</fullName>
    </submittedName>
</protein>
<feature type="chain" id="PRO_5044762628" evidence="1">
    <location>
        <begin position="18"/>
        <end position="413"/>
    </location>
</feature>
<accession>A0ABD3PHW7</accession>
<name>A0ABD3PHW7_9STRA</name>
<reference evidence="2 3" key="1">
    <citation type="submission" date="2024-10" db="EMBL/GenBank/DDBJ databases">
        <title>Updated reference genomes for cyclostephanoid diatoms.</title>
        <authorList>
            <person name="Roberts W.R."/>
            <person name="Alverson A.J."/>
        </authorList>
    </citation>
    <scope>NUCLEOTIDE SEQUENCE [LARGE SCALE GENOMIC DNA]</scope>
    <source>
        <strain evidence="2 3">AJA010-31</strain>
    </source>
</reference>
<organism evidence="2 3">
    <name type="scientific">Cyclotella atomus</name>
    <dbReference type="NCBI Taxonomy" id="382360"/>
    <lineage>
        <taxon>Eukaryota</taxon>
        <taxon>Sar</taxon>
        <taxon>Stramenopiles</taxon>
        <taxon>Ochrophyta</taxon>
        <taxon>Bacillariophyta</taxon>
        <taxon>Coscinodiscophyceae</taxon>
        <taxon>Thalassiosirophycidae</taxon>
        <taxon>Stephanodiscales</taxon>
        <taxon>Stephanodiscaceae</taxon>
        <taxon>Cyclotella</taxon>
    </lineage>
</organism>
<evidence type="ECO:0000256" key="1">
    <source>
        <dbReference type="SAM" id="SignalP"/>
    </source>
</evidence>
<gene>
    <name evidence="2" type="ORF">ACHAWO_000473</name>
</gene>
<keyword evidence="1" id="KW-0732">Signal</keyword>
<sequence length="413" mass="46631">MPPVALIVAAFATSVSILISTTQNQGILKEKLRLKFQPDKFQGDKKTHRYFEGWYYKFVSSDQYNAGTFDNKDASESSQTSMAVVPGIFLGDTADSTESHAFIFVTINGQRQHYYRFPLHQFSYANSSEQYYIQIGDNRFSHEGVSLNIYPQEKDDASLIMTGNLTFHSISPWPVSFFGLGAMGPVGWIPGLECTHGVLSFDHELKGSLTMASATRDTYDKTSPITISMDGGRGYTEKDFGRAFPSMWIWIQTNSFRNNPGTSLFVSIARIPIPLFGWELPGFTAAVWHDDNLIPFATWSGARFEELRVSKDEVRIVIRSGKRNDKSNYRVELIVDRRDVPEVLLYAPVNHTKMEPFVSEALRARVHMRLTSFKGEILIDDVGDNTGLEVHGEVQWLVDNVCEKMSKKSLICL</sequence>
<dbReference type="Pfam" id="PF14249">
    <property type="entry name" value="Tocopherol_cycl"/>
    <property type="match status" value="1"/>
</dbReference>
<evidence type="ECO:0000313" key="3">
    <source>
        <dbReference type="Proteomes" id="UP001530400"/>
    </source>
</evidence>
<dbReference type="Proteomes" id="UP001530400">
    <property type="component" value="Unassembled WGS sequence"/>
</dbReference>
<dbReference type="AlphaFoldDB" id="A0ABD3PHW7"/>
<feature type="signal peptide" evidence="1">
    <location>
        <begin position="1"/>
        <end position="17"/>
    </location>
</feature>
<evidence type="ECO:0000313" key="2">
    <source>
        <dbReference type="EMBL" id="KAL3787673.1"/>
    </source>
</evidence>
<dbReference type="InterPro" id="IPR025893">
    <property type="entry name" value="Tocopherol_cyclase"/>
</dbReference>
<dbReference type="PANTHER" id="PTHR35309">
    <property type="match status" value="1"/>
</dbReference>